<feature type="non-terminal residue" evidence="1">
    <location>
        <position position="65"/>
    </location>
</feature>
<comment type="caution">
    <text evidence="1">The sequence shown here is derived from an EMBL/GenBank/DDBJ whole genome shotgun (WGS) entry which is preliminary data.</text>
</comment>
<proteinExistence type="predicted"/>
<evidence type="ECO:0000313" key="2">
    <source>
        <dbReference type="Proteomes" id="UP000789920"/>
    </source>
</evidence>
<name>A0ACA9QC89_9GLOM</name>
<reference evidence="1" key="1">
    <citation type="submission" date="2021-06" db="EMBL/GenBank/DDBJ databases">
        <authorList>
            <person name="Kallberg Y."/>
            <person name="Tangrot J."/>
            <person name="Rosling A."/>
        </authorList>
    </citation>
    <scope>NUCLEOTIDE SEQUENCE</scope>
    <source>
        <strain evidence="1">MA461A</strain>
    </source>
</reference>
<accession>A0ACA9QC89</accession>
<evidence type="ECO:0000313" key="1">
    <source>
        <dbReference type="EMBL" id="CAG8742664.1"/>
    </source>
</evidence>
<dbReference type="Proteomes" id="UP000789920">
    <property type="component" value="Unassembled WGS sequence"/>
</dbReference>
<feature type="non-terminal residue" evidence="1">
    <location>
        <position position="1"/>
    </location>
</feature>
<keyword evidence="2" id="KW-1185">Reference proteome</keyword>
<dbReference type="EMBL" id="CAJVQC010029447">
    <property type="protein sequence ID" value="CAG8742664.1"/>
    <property type="molecule type" value="Genomic_DNA"/>
</dbReference>
<sequence length="65" mass="7273">TNSTIGPILLAIARCEQSYTSLEYLKTKFFRREDYSNTEVANSITNLIRSPLMANSSSNGDQIDL</sequence>
<organism evidence="1 2">
    <name type="scientific">Racocetra persica</name>
    <dbReference type="NCBI Taxonomy" id="160502"/>
    <lineage>
        <taxon>Eukaryota</taxon>
        <taxon>Fungi</taxon>
        <taxon>Fungi incertae sedis</taxon>
        <taxon>Mucoromycota</taxon>
        <taxon>Glomeromycotina</taxon>
        <taxon>Glomeromycetes</taxon>
        <taxon>Diversisporales</taxon>
        <taxon>Gigasporaceae</taxon>
        <taxon>Racocetra</taxon>
    </lineage>
</organism>
<protein>
    <submittedName>
        <fullName evidence="1">5477_t:CDS:1</fullName>
    </submittedName>
</protein>
<gene>
    <name evidence="1" type="ORF">RPERSI_LOCUS13313</name>
</gene>